<dbReference type="Gene3D" id="3.40.50.1820">
    <property type="entry name" value="alpha/beta hydrolase"/>
    <property type="match status" value="1"/>
</dbReference>
<organism evidence="3 4">
    <name type="scientific">Nocardia amikacinitolerans</name>
    <dbReference type="NCBI Taxonomy" id="756689"/>
    <lineage>
        <taxon>Bacteria</taxon>
        <taxon>Bacillati</taxon>
        <taxon>Actinomycetota</taxon>
        <taxon>Actinomycetes</taxon>
        <taxon>Mycobacteriales</taxon>
        <taxon>Nocardiaceae</taxon>
        <taxon>Nocardia</taxon>
    </lineage>
</organism>
<gene>
    <name evidence="3" type="ORF">SAMN04244553_1121</name>
</gene>
<feature type="signal peptide" evidence="1">
    <location>
        <begin position="1"/>
        <end position="30"/>
    </location>
</feature>
<dbReference type="SUPFAM" id="SSF53474">
    <property type="entry name" value="alpha/beta-Hydrolases"/>
    <property type="match status" value="1"/>
</dbReference>
<dbReference type="PANTHER" id="PTHR37017:SF11">
    <property type="entry name" value="ESTERASE_LIPASE_THIOESTERASE DOMAIN-CONTAINING PROTEIN"/>
    <property type="match status" value="1"/>
</dbReference>
<protein>
    <submittedName>
        <fullName evidence="3">Pimeloyl-ACP methyl ester carboxylesterase</fullName>
    </submittedName>
</protein>
<evidence type="ECO:0000256" key="1">
    <source>
        <dbReference type="SAM" id="SignalP"/>
    </source>
</evidence>
<dbReference type="EMBL" id="OBEG01000001">
    <property type="protein sequence ID" value="SNY77892.1"/>
    <property type="molecule type" value="Genomic_DNA"/>
</dbReference>
<dbReference type="GO" id="GO:0003824">
    <property type="term" value="F:catalytic activity"/>
    <property type="evidence" value="ECO:0007669"/>
    <property type="project" value="UniProtKB-ARBA"/>
</dbReference>
<dbReference type="InterPro" id="IPR052897">
    <property type="entry name" value="Sec-Metab_Biosynth_Hydrolase"/>
</dbReference>
<proteinExistence type="predicted"/>
<feature type="chain" id="PRO_5013216250" evidence="1">
    <location>
        <begin position="31"/>
        <end position="268"/>
    </location>
</feature>
<dbReference type="OrthoDB" id="9814966at2"/>
<dbReference type="Proteomes" id="UP000219565">
    <property type="component" value="Unassembled WGS sequence"/>
</dbReference>
<evidence type="ECO:0000313" key="3">
    <source>
        <dbReference type="EMBL" id="SNY77892.1"/>
    </source>
</evidence>
<name>A0A285KZ08_9NOCA</name>
<keyword evidence="4" id="KW-1185">Reference proteome</keyword>
<accession>A0A285KZ08</accession>
<dbReference type="Pfam" id="PF12697">
    <property type="entry name" value="Abhydrolase_6"/>
    <property type="match status" value="1"/>
</dbReference>
<evidence type="ECO:0000259" key="2">
    <source>
        <dbReference type="Pfam" id="PF12697"/>
    </source>
</evidence>
<dbReference type="AlphaFoldDB" id="A0A285KZ08"/>
<dbReference type="PANTHER" id="PTHR37017">
    <property type="entry name" value="AB HYDROLASE-1 DOMAIN-CONTAINING PROTEIN-RELATED"/>
    <property type="match status" value="1"/>
</dbReference>
<reference evidence="3 4" key="1">
    <citation type="submission" date="2017-09" db="EMBL/GenBank/DDBJ databases">
        <authorList>
            <person name="Ehlers B."/>
            <person name="Leendertz F.H."/>
        </authorList>
    </citation>
    <scope>NUCLEOTIDE SEQUENCE [LARGE SCALE GENOMIC DNA]</scope>
    <source>
        <strain evidence="3 4">DSM 45537</strain>
    </source>
</reference>
<sequence>MRFVRFARAALVTIALVAAMAAALASPAAAQPLPTVVLVHGAFADTTSWDPVAAELRGRGYTVVAPDNPLRGPGYDAATVEKTLAEISGPVVLVGHSYGGAVITNTDNPNVKALVYIAAFAPAQGEPVQLGLDPIRFPGSQLLPPVLQVKVVDDPQAIGGRNLDGYIAADAFHRVFAPDVSDATAATMLAHQRSIAVWANLEPSGPTSWSNTPSWALIPTGDNIIPPASQRFMAGRIGAHTTEIAASHAVLVSQPIAVADVIAAAAGS</sequence>
<keyword evidence="1" id="KW-0732">Signal</keyword>
<evidence type="ECO:0000313" key="4">
    <source>
        <dbReference type="Proteomes" id="UP000219565"/>
    </source>
</evidence>
<dbReference type="RefSeq" id="WP_097243909.1">
    <property type="nucleotide sequence ID" value="NZ_OBEG01000001.1"/>
</dbReference>
<feature type="domain" description="AB hydrolase-1" evidence="2">
    <location>
        <begin position="36"/>
        <end position="261"/>
    </location>
</feature>
<dbReference type="InterPro" id="IPR029058">
    <property type="entry name" value="AB_hydrolase_fold"/>
</dbReference>
<dbReference type="InterPro" id="IPR000073">
    <property type="entry name" value="AB_hydrolase_1"/>
</dbReference>